<proteinExistence type="predicted"/>
<dbReference type="Proteomes" id="UP001596287">
    <property type="component" value="Unassembled WGS sequence"/>
</dbReference>
<organism evidence="1 2">
    <name type="scientific">Flavobacterium qiangtangense</name>
    <dbReference type="NCBI Taxonomy" id="1442595"/>
    <lineage>
        <taxon>Bacteria</taxon>
        <taxon>Pseudomonadati</taxon>
        <taxon>Bacteroidota</taxon>
        <taxon>Flavobacteriia</taxon>
        <taxon>Flavobacteriales</taxon>
        <taxon>Flavobacteriaceae</taxon>
        <taxon>Flavobacterium</taxon>
    </lineage>
</organism>
<dbReference type="Gene3D" id="2.60.40.1120">
    <property type="entry name" value="Carboxypeptidase-like, regulatory domain"/>
    <property type="match status" value="1"/>
</dbReference>
<keyword evidence="2" id="KW-1185">Reference proteome</keyword>
<evidence type="ECO:0000313" key="2">
    <source>
        <dbReference type="Proteomes" id="UP001596287"/>
    </source>
</evidence>
<gene>
    <name evidence="1" type="ORF">ACFPVY_03860</name>
</gene>
<protein>
    <submittedName>
        <fullName evidence="1">Carboxypeptidase-like regulatory domain-containing protein</fullName>
    </submittedName>
</protein>
<dbReference type="InterPro" id="IPR008969">
    <property type="entry name" value="CarboxyPept-like_regulatory"/>
</dbReference>
<dbReference type="RefSeq" id="WP_379790435.1">
    <property type="nucleotide sequence ID" value="NZ_JBHSQB010000004.1"/>
</dbReference>
<dbReference type="Pfam" id="PF13715">
    <property type="entry name" value="CarbopepD_reg_2"/>
    <property type="match status" value="1"/>
</dbReference>
<evidence type="ECO:0000313" key="1">
    <source>
        <dbReference type="EMBL" id="MFC6095772.1"/>
    </source>
</evidence>
<reference evidence="2" key="1">
    <citation type="journal article" date="2019" name="Int. J. Syst. Evol. Microbiol.">
        <title>The Global Catalogue of Microorganisms (GCM) 10K type strain sequencing project: providing services to taxonomists for standard genome sequencing and annotation.</title>
        <authorList>
            <consortium name="The Broad Institute Genomics Platform"/>
            <consortium name="The Broad Institute Genome Sequencing Center for Infectious Disease"/>
            <person name="Wu L."/>
            <person name="Ma J."/>
        </authorList>
    </citation>
    <scope>NUCLEOTIDE SEQUENCE [LARGE SCALE GENOMIC DNA]</scope>
    <source>
        <strain evidence="2">CCUG 49679</strain>
    </source>
</reference>
<dbReference type="EMBL" id="JBHSQB010000004">
    <property type="protein sequence ID" value="MFC6095772.1"/>
    <property type="molecule type" value="Genomic_DNA"/>
</dbReference>
<name>A0ABW1PLD6_9FLAO</name>
<dbReference type="SUPFAM" id="SSF49464">
    <property type="entry name" value="Carboxypeptidase regulatory domain-like"/>
    <property type="match status" value="1"/>
</dbReference>
<sequence length="228" mass="25720">MSSKINISIPKPCHENWQKMTPLEKGRFCDSCQKQVFDFTKSSDTEILQKFNSEKNICGRFLKTQLERDIVSQKKKSSFWIAGASGILSFLSLGNQEVFSQEVKIEQTENTTISQQPTSVSNDKISGNIRDSLDILPGVTITNNRSKQTTSSDFDGNFSIKAYIGDTLTFEYMGMESQTLTIQSMENISIFMKEDPEMIDSIIYTVGGAFKSPTFFGRIFRSIGNIFK</sequence>
<accession>A0ABW1PLD6</accession>
<comment type="caution">
    <text evidence="1">The sequence shown here is derived from an EMBL/GenBank/DDBJ whole genome shotgun (WGS) entry which is preliminary data.</text>
</comment>